<dbReference type="GO" id="GO:0003950">
    <property type="term" value="F:NAD+ poly-ADP-ribosyltransferase activity"/>
    <property type="evidence" value="ECO:0007669"/>
    <property type="project" value="UniProtKB-UniRule"/>
</dbReference>
<evidence type="ECO:0000313" key="9">
    <source>
        <dbReference type="Proteomes" id="UP000677054"/>
    </source>
</evidence>
<evidence type="ECO:0000256" key="6">
    <source>
        <dbReference type="RuleBase" id="RU362114"/>
    </source>
</evidence>
<feature type="domain" description="PARP catalytic" evidence="7">
    <location>
        <begin position="95"/>
        <end position="292"/>
    </location>
</feature>
<dbReference type="EMBL" id="CAJPEV010002069">
    <property type="protein sequence ID" value="CAG0895513.1"/>
    <property type="molecule type" value="Genomic_DNA"/>
</dbReference>
<keyword evidence="9" id="KW-1185">Reference proteome</keyword>
<evidence type="ECO:0000256" key="1">
    <source>
        <dbReference type="ARBA" id="ARBA00022676"/>
    </source>
</evidence>
<dbReference type="InterPro" id="IPR041400">
    <property type="entry name" value="PARP16_N"/>
</dbReference>
<dbReference type="PROSITE" id="PS51059">
    <property type="entry name" value="PARP_CATALYTIC"/>
    <property type="match status" value="1"/>
</dbReference>
<keyword evidence="4 6" id="KW-0520">NAD</keyword>
<name>A0A7R9A853_9CRUS</name>
<gene>
    <name evidence="8" type="ORF">DSTB1V02_LOCUS8738</name>
</gene>
<keyword evidence="3" id="KW-0548">Nucleotidyltransferase</keyword>
<dbReference type="OrthoDB" id="19501at2759"/>
<sequence length="356" mass="41299">MIRGRPKIKRLLRQIESDPWAVDFLLSVFIAAALSYRNVVVLHPIPLSFLEEEATSRGPVRKADFSRLVGLVNRIPTVPELMSLLRRSLTDTRLTPEEEEILTVLEEVFEFFHFTTSTCTKSAFPKIKELTAQTIETTEPNYVFEMIWEEEEEVRWQQLKGDRNTHFAYHGTRVDNIYSILLNGLQQHRSRNGAYGEGTYLSSELSVSLLYSPHGMSWDKSLLGSSISCVAVCEVIDHPGVHQMSKPRKDQRSSHTCEFPQLPEKYLLVCNNELLRLRYILVYSHQSPKNPRATETMWRAFLKRHKFLLLMTLYMVLLVQKCHFVGIVDGISVRKQHQHKLSLTLEKRKKSYSHIQ</sequence>
<dbReference type="Pfam" id="PF00644">
    <property type="entry name" value="PARP"/>
    <property type="match status" value="1"/>
</dbReference>
<dbReference type="InterPro" id="IPR051838">
    <property type="entry name" value="ARTD_PARP"/>
</dbReference>
<dbReference type="InterPro" id="IPR012317">
    <property type="entry name" value="Poly(ADP-ribose)pol_cat_dom"/>
</dbReference>
<organism evidence="8">
    <name type="scientific">Darwinula stevensoni</name>
    <dbReference type="NCBI Taxonomy" id="69355"/>
    <lineage>
        <taxon>Eukaryota</taxon>
        <taxon>Metazoa</taxon>
        <taxon>Ecdysozoa</taxon>
        <taxon>Arthropoda</taxon>
        <taxon>Crustacea</taxon>
        <taxon>Oligostraca</taxon>
        <taxon>Ostracoda</taxon>
        <taxon>Podocopa</taxon>
        <taxon>Podocopida</taxon>
        <taxon>Darwinulocopina</taxon>
        <taxon>Darwinuloidea</taxon>
        <taxon>Darwinulidae</taxon>
        <taxon>Darwinula</taxon>
    </lineage>
</organism>
<dbReference type="EC" id="2.4.2.-" evidence="6"/>
<evidence type="ECO:0000256" key="2">
    <source>
        <dbReference type="ARBA" id="ARBA00022679"/>
    </source>
</evidence>
<evidence type="ECO:0000256" key="4">
    <source>
        <dbReference type="ARBA" id="ARBA00023027"/>
    </source>
</evidence>
<dbReference type="SUPFAM" id="SSF56399">
    <property type="entry name" value="ADP-ribosylation"/>
    <property type="match status" value="1"/>
</dbReference>
<protein>
    <recommendedName>
        <fullName evidence="6">Poly [ADP-ribose] polymerase</fullName>
        <shortName evidence="6">PARP</shortName>
        <ecNumber evidence="6">2.4.2.-</ecNumber>
    </recommendedName>
</protein>
<keyword evidence="1 6" id="KW-0328">Glycosyltransferase</keyword>
<evidence type="ECO:0000259" key="7">
    <source>
        <dbReference type="PROSITE" id="PS51059"/>
    </source>
</evidence>
<dbReference type="Gene3D" id="3.90.228.10">
    <property type="match status" value="1"/>
</dbReference>
<evidence type="ECO:0000256" key="3">
    <source>
        <dbReference type="ARBA" id="ARBA00022695"/>
    </source>
</evidence>
<comment type="similarity">
    <text evidence="5">Belongs to the ARTD/PARP family.</text>
</comment>
<dbReference type="AlphaFoldDB" id="A0A7R9A853"/>
<reference evidence="8" key="1">
    <citation type="submission" date="2020-11" db="EMBL/GenBank/DDBJ databases">
        <authorList>
            <person name="Tran Van P."/>
        </authorList>
    </citation>
    <scope>NUCLEOTIDE SEQUENCE</scope>
</reference>
<accession>A0A7R9A853</accession>
<keyword evidence="2 6" id="KW-0808">Transferase</keyword>
<evidence type="ECO:0000313" key="8">
    <source>
        <dbReference type="EMBL" id="CAD7248932.1"/>
    </source>
</evidence>
<proteinExistence type="inferred from homology"/>
<evidence type="ECO:0000256" key="5">
    <source>
        <dbReference type="ARBA" id="ARBA00024347"/>
    </source>
</evidence>
<dbReference type="Proteomes" id="UP000677054">
    <property type="component" value="Unassembled WGS sequence"/>
</dbReference>
<dbReference type="PANTHER" id="PTHR21328">
    <property type="entry name" value="POLY ADP-RIBOSE POLYMERASE FAMILY, MEMBER PARP"/>
    <property type="match status" value="1"/>
</dbReference>
<dbReference type="EMBL" id="LR901586">
    <property type="protein sequence ID" value="CAD7248932.1"/>
    <property type="molecule type" value="Genomic_DNA"/>
</dbReference>
<dbReference type="GO" id="GO:0016779">
    <property type="term" value="F:nucleotidyltransferase activity"/>
    <property type="evidence" value="ECO:0007669"/>
    <property type="project" value="UniProtKB-KW"/>
</dbReference>
<dbReference type="Pfam" id="PF18084">
    <property type="entry name" value="ARTD15_N"/>
    <property type="match status" value="1"/>
</dbReference>